<evidence type="ECO:0000256" key="4">
    <source>
        <dbReference type="ARBA" id="ARBA00023027"/>
    </source>
</evidence>
<dbReference type="PATRIC" id="fig|1423783.4.peg.1179"/>
<evidence type="ECO:0000313" key="9">
    <source>
        <dbReference type="Proteomes" id="UP000051922"/>
    </source>
</evidence>
<dbReference type="PANTHER" id="PTHR42789:SF1">
    <property type="entry name" value="D-ISOMER SPECIFIC 2-HYDROXYACID DEHYDROGENASE FAMILY PROTEIN (AFU_ORTHOLOGUE AFUA_6G10090)"/>
    <property type="match status" value="1"/>
</dbReference>
<keyword evidence="9" id="KW-1185">Reference proteome</keyword>
<evidence type="ECO:0000256" key="3">
    <source>
        <dbReference type="ARBA" id="ARBA00023002"/>
    </source>
</evidence>
<dbReference type="Proteomes" id="UP000051922">
    <property type="component" value="Unassembled WGS sequence"/>
</dbReference>
<organism evidence="8 9">
    <name type="scientific">Lacticaseibacillus pantheris DSM 15945 = JCM 12539 = NBRC 106106</name>
    <dbReference type="NCBI Taxonomy" id="1423783"/>
    <lineage>
        <taxon>Bacteria</taxon>
        <taxon>Bacillati</taxon>
        <taxon>Bacillota</taxon>
        <taxon>Bacilli</taxon>
        <taxon>Lactobacillales</taxon>
        <taxon>Lactobacillaceae</taxon>
        <taxon>Lacticaseibacillus</taxon>
    </lineage>
</organism>
<dbReference type="Pfam" id="PF00389">
    <property type="entry name" value="2-Hacid_dh"/>
    <property type="match status" value="1"/>
</dbReference>
<name>A0A0R1TX63_9LACO</name>
<protein>
    <submittedName>
        <fullName evidence="8">D-3-phosphoglycerate dehydrogenase</fullName>
    </submittedName>
</protein>
<feature type="domain" description="D-isomer specific 2-hydroxyacid dehydrogenase NAD-binding" evidence="7">
    <location>
        <begin position="98"/>
        <end position="269"/>
    </location>
</feature>
<evidence type="ECO:0000313" key="8">
    <source>
        <dbReference type="EMBL" id="KRL85751.1"/>
    </source>
</evidence>
<dbReference type="InterPro" id="IPR006139">
    <property type="entry name" value="D-isomer_2_OHA_DH_cat_dom"/>
</dbReference>
<dbReference type="AlphaFoldDB" id="A0A0R1TX63"/>
<keyword evidence="3 5" id="KW-0560">Oxidoreductase</keyword>
<accession>A0A0R1TX63</accession>
<evidence type="ECO:0000256" key="5">
    <source>
        <dbReference type="RuleBase" id="RU003719"/>
    </source>
</evidence>
<dbReference type="InterPro" id="IPR006140">
    <property type="entry name" value="D-isomer_DH_NAD-bd"/>
</dbReference>
<dbReference type="Pfam" id="PF02826">
    <property type="entry name" value="2-Hacid_dh_C"/>
    <property type="match status" value="1"/>
</dbReference>
<sequence length="306" mass="32835">MAAALTDHYLEQHGYEVITADDPSEEEILKLAPDAAGVMMISQPLSNAIYDQMPNLKVLARRGVGYDNIDVDFAAQKGVWVTNTPGANARAVAEAALMDILVLARQIPQTRVKTRQDGWVAAHELLGHEVGDATVGIVGFGHVGQLLAKMLTGLGARVLIYDRHPRTTDEGTFVDWDDLFRQSNYVSLHLAAVPDTIHSVGAHEFGLMPDGAGLVNLARGSIVDEPALIAALRDNTLGGAALDVFEQEPLPADNPLWTLPNVMVTPHIGANTLEANRTMSLTAARMIDEVLTGKQPEYAVNAPVLG</sequence>
<dbReference type="SUPFAM" id="SSF52283">
    <property type="entry name" value="Formate/glycerate dehydrogenase catalytic domain-like"/>
    <property type="match status" value="1"/>
</dbReference>
<dbReference type="GO" id="GO:0006564">
    <property type="term" value="P:L-serine biosynthetic process"/>
    <property type="evidence" value="ECO:0007669"/>
    <property type="project" value="UniProtKB-ARBA"/>
</dbReference>
<dbReference type="PANTHER" id="PTHR42789">
    <property type="entry name" value="D-ISOMER SPECIFIC 2-HYDROXYACID DEHYDROGENASE FAMILY PROTEIN (AFU_ORTHOLOGUE AFUA_6G10090)"/>
    <property type="match status" value="1"/>
</dbReference>
<evidence type="ECO:0000256" key="1">
    <source>
        <dbReference type="ARBA" id="ARBA00005854"/>
    </source>
</evidence>
<comment type="caution">
    <text evidence="8">The sequence shown here is derived from an EMBL/GenBank/DDBJ whole genome shotgun (WGS) entry which is preliminary data.</text>
</comment>
<feature type="domain" description="D-isomer specific 2-hydroxyacid dehydrogenase catalytic" evidence="6">
    <location>
        <begin position="8"/>
        <end position="301"/>
    </location>
</feature>
<dbReference type="SUPFAM" id="SSF51735">
    <property type="entry name" value="NAD(P)-binding Rossmann-fold domains"/>
    <property type="match status" value="1"/>
</dbReference>
<dbReference type="InterPro" id="IPR050857">
    <property type="entry name" value="D-2-hydroxyacid_DH"/>
</dbReference>
<dbReference type="InterPro" id="IPR036291">
    <property type="entry name" value="NAD(P)-bd_dom_sf"/>
</dbReference>
<gene>
    <name evidence="8" type="ORF">FC50_GL001139</name>
</gene>
<dbReference type="GO" id="GO:0004617">
    <property type="term" value="F:phosphoglycerate dehydrogenase activity"/>
    <property type="evidence" value="ECO:0007669"/>
    <property type="project" value="UniProtKB-ARBA"/>
</dbReference>
<dbReference type="GO" id="GO:0047545">
    <property type="term" value="F:(S)-2-hydroxyglutarate dehydrogenase activity"/>
    <property type="evidence" value="ECO:0007669"/>
    <property type="project" value="UniProtKB-ARBA"/>
</dbReference>
<evidence type="ECO:0000259" key="6">
    <source>
        <dbReference type="Pfam" id="PF00389"/>
    </source>
</evidence>
<evidence type="ECO:0000256" key="2">
    <source>
        <dbReference type="ARBA" id="ARBA00022605"/>
    </source>
</evidence>
<dbReference type="STRING" id="1423783.FC50_GL001139"/>
<dbReference type="InterPro" id="IPR029752">
    <property type="entry name" value="D-isomer_DH_CS1"/>
</dbReference>
<dbReference type="Gene3D" id="3.40.50.720">
    <property type="entry name" value="NAD(P)-binding Rossmann-like Domain"/>
    <property type="match status" value="2"/>
</dbReference>
<evidence type="ECO:0000259" key="7">
    <source>
        <dbReference type="Pfam" id="PF02826"/>
    </source>
</evidence>
<reference evidence="8 9" key="1">
    <citation type="journal article" date="2015" name="Genome Announc.">
        <title>Expanding the biotechnology potential of lactobacilli through comparative genomics of 213 strains and associated genera.</title>
        <authorList>
            <person name="Sun Z."/>
            <person name="Harris H.M."/>
            <person name="McCann A."/>
            <person name="Guo C."/>
            <person name="Argimon S."/>
            <person name="Zhang W."/>
            <person name="Yang X."/>
            <person name="Jeffery I.B."/>
            <person name="Cooney J.C."/>
            <person name="Kagawa T.F."/>
            <person name="Liu W."/>
            <person name="Song Y."/>
            <person name="Salvetti E."/>
            <person name="Wrobel A."/>
            <person name="Rasinkangas P."/>
            <person name="Parkhill J."/>
            <person name="Rea M.C."/>
            <person name="O'Sullivan O."/>
            <person name="Ritari J."/>
            <person name="Douillard F.P."/>
            <person name="Paul Ross R."/>
            <person name="Yang R."/>
            <person name="Briner A.E."/>
            <person name="Felis G.E."/>
            <person name="de Vos W.M."/>
            <person name="Barrangou R."/>
            <person name="Klaenhammer T.R."/>
            <person name="Caufield P.W."/>
            <person name="Cui Y."/>
            <person name="Zhang H."/>
            <person name="O'Toole P.W."/>
        </authorList>
    </citation>
    <scope>NUCLEOTIDE SEQUENCE [LARGE SCALE GENOMIC DNA]</scope>
    <source>
        <strain evidence="8 9">DSM 15945</strain>
    </source>
</reference>
<keyword evidence="2" id="KW-0028">Amino-acid biosynthesis</keyword>
<proteinExistence type="inferred from homology"/>
<dbReference type="GO" id="GO:0051287">
    <property type="term" value="F:NAD binding"/>
    <property type="evidence" value="ECO:0007669"/>
    <property type="project" value="InterPro"/>
</dbReference>
<dbReference type="FunFam" id="3.40.50.720:FF:000041">
    <property type="entry name" value="D-3-phosphoglycerate dehydrogenase"/>
    <property type="match status" value="1"/>
</dbReference>
<comment type="similarity">
    <text evidence="1 5">Belongs to the D-isomer specific 2-hydroxyacid dehydrogenase family.</text>
</comment>
<dbReference type="CDD" id="cd12172">
    <property type="entry name" value="PGDH_like_2"/>
    <property type="match status" value="1"/>
</dbReference>
<dbReference type="PROSITE" id="PS00065">
    <property type="entry name" value="D_2_HYDROXYACID_DH_1"/>
    <property type="match status" value="1"/>
</dbReference>
<keyword evidence="4" id="KW-0520">NAD</keyword>
<dbReference type="EMBL" id="AZFJ01000049">
    <property type="protein sequence ID" value="KRL85751.1"/>
    <property type="molecule type" value="Genomic_DNA"/>
</dbReference>